<dbReference type="GO" id="GO:0007165">
    <property type="term" value="P:signal transduction"/>
    <property type="evidence" value="ECO:0007669"/>
    <property type="project" value="InterPro"/>
</dbReference>
<keyword evidence="4" id="KW-1185">Reference proteome</keyword>
<feature type="domain" description="TIR" evidence="2">
    <location>
        <begin position="49"/>
        <end position="203"/>
    </location>
</feature>
<dbReference type="Gene3D" id="1.10.8.430">
    <property type="entry name" value="Helical domain of apoptotic protease-activating factors"/>
    <property type="match status" value="1"/>
</dbReference>
<dbReference type="FunFam" id="3.40.50.10140:FF:000007">
    <property type="entry name" value="Disease resistance protein (TIR-NBS-LRR class)"/>
    <property type="match status" value="1"/>
</dbReference>
<dbReference type="EMBL" id="JAAMPC010000008">
    <property type="protein sequence ID" value="KAG2300250.1"/>
    <property type="molecule type" value="Genomic_DNA"/>
</dbReference>
<evidence type="ECO:0000313" key="3">
    <source>
        <dbReference type="EMBL" id="KAG2300250.1"/>
    </source>
</evidence>
<dbReference type="AlphaFoldDB" id="A0A8X7S7Q2"/>
<dbReference type="PANTHER" id="PTHR11017">
    <property type="entry name" value="LEUCINE-RICH REPEAT-CONTAINING PROTEIN"/>
    <property type="match status" value="1"/>
</dbReference>
<dbReference type="SMART" id="SM00255">
    <property type="entry name" value="TIR"/>
    <property type="match status" value="1"/>
</dbReference>
<dbReference type="InterPro" id="IPR027417">
    <property type="entry name" value="P-loop_NTPase"/>
</dbReference>
<comment type="caution">
    <text evidence="3">The sequence shown here is derived from an EMBL/GenBank/DDBJ whole genome shotgun (WGS) entry which is preliminary data.</text>
</comment>
<dbReference type="Pfam" id="PF01582">
    <property type="entry name" value="TIR"/>
    <property type="match status" value="1"/>
</dbReference>
<sequence length="526" mass="59337">MFVAGILESIIGELSNKTILGESRTNTNPIQQLTTATTSSSSSSSTHQYCYDVFPSFSGKDVRRTFLSHFLEGLKSKGIKTFIDNGIMRSESINSELVKAIRESRISLVILSESYASSSWCLDELQLIMECRVSLGQTVMPIFYDVGPSDAFEKVCNGKTKVEKERWRQALTQVAVIAGEHSISWTSEALMISKIIKDVLNELPSSDFDRLVGIETHVERMKKMICLENDEVKMVGIWGPAGIGKTTIARALYQQVSCNFQLKFYMENHEGTYNRTTRDPARLQEHLEKEIYSGVLDHRGVKILDLQEVQFRLKHQRVLLILDDVCTRELQALGDLIQGLRYGSKVIVTNENLNTLRDNEIKQIYKVSFPSTEEAQQIFSYSAFGQSTPPRGYLKHAVEVAKLVSPFPLGLKVLGSALRGKSKEEWRTTPAKLKNYLSENDVEKAIRYVYDGLSEKHKYLFGSLRGSKRWGKNDVMFSLAGREWYVEEGIQTLADLALISICSEGGIIVHHVVGKLMWEMSTLVCL</sequence>
<dbReference type="InterPro" id="IPR042197">
    <property type="entry name" value="Apaf_helical"/>
</dbReference>
<reference evidence="3 4" key="1">
    <citation type="submission" date="2020-02" db="EMBL/GenBank/DDBJ databases">
        <authorList>
            <person name="Ma Q."/>
            <person name="Huang Y."/>
            <person name="Song X."/>
            <person name="Pei D."/>
        </authorList>
    </citation>
    <scope>NUCLEOTIDE SEQUENCE [LARGE SCALE GENOMIC DNA]</scope>
    <source>
        <strain evidence="3">Sxm20200214</strain>
        <tissue evidence="3">Leaf</tissue>
    </source>
</reference>
<dbReference type="PANTHER" id="PTHR11017:SF543">
    <property type="entry name" value="TIR DOMAIN-CONTAINING PROTEIN"/>
    <property type="match status" value="1"/>
</dbReference>
<dbReference type="InterPro" id="IPR035897">
    <property type="entry name" value="Toll_tir_struct_dom_sf"/>
</dbReference>
<accession>A0A8X7S7Q2</accession>
<name>A0A8X7S7Q2_BRACI</name>
<evidence type="ECO:0000259" key="2">
    <source>
        <dbReference type="PROSITE" id="PS50104"/>
    </source>
</evidence>
<dbReference type="SUPFAM" id="SSF52200">
    <property type="entry name" value="Toll/Interleukin receptor TIR domain"/>
    <property type="match status" value="1"/>
</dbReference>
<protein>
    <recommendedName>
        <fullName evidence="2">TIR domain-containing protein</fullName>
    </recommendedName>
</protein>
<dbReference type="InterPro" id="IPR000157">
    <property type="entry name" value="TIR_dom"/>
</dbReference>
<dbReference type="Proteomes" id="UP000886595">
    <property type="component" value="Unassembled WGS sequence"/>
</dbReference>
<dbReference type="Gene3D" id="3.40.50.10140">
    <property type="entry name" value="Toll/interleukin-1 receptor homology (TIR) domain"/>
    <property type="match status" value="1"/>
</dbReference>
<dbReference type="PROSITE" id="PS50104">
    <property type="entry name" value="TIR"/>
    <property type="match status" value="1"/>
</dbReference>
<dbReference type="InterPro" id="IPR002182">
    <property type="entry name" value="NB-ARC"/>
</dbReference>
<dbReference type="GO" id="GO:0006952">
    <property type="term" value="P:defense response"/>
    <property type="evidence" value="ECO:0007669"/>
    <property type="project" value="InterPro"/>
</dbReference>
<dbReference type="GO" id="GO:0043531">
    <property type="term" value="F:ADP binding"/>
    <property type="evidence" value="ECO:0007669"/>
    <property type="project" value="InterPro"/>
</dbReference>
<dbReference type="Pfam" id="PF00931">
    <property type="entry name" value="NB-ARC"/>
    <property type="match status" value="1"/>
</dbReference>
<evidence type="ECO:0000256" key="1">
    <source>
        <dbReference type="ARBA" id="ARBA00023027"/>
    </source>
</evidence>
<evidence type="ECO:0000313" key="4">
    <source>
        <dbReference type="Proteomes" id="UP000886595"/>
    </source>
</evidence>
<dbReference type="Gene3D" id="3.40.50.300">
    <property type="entry name" value="P-loop containing nucleotide triphosphate hydrolases"/>
    <property type="match status" value="1"/>
</dbReference>
<dbReference type="SUPFAM" id="SSF52540">
    <property type="entry name" value="P-loop containing nucleoside triphosphate hydrolases"/>
    <property type="match status" value="1"/>
</dbReference>
<organism evidence="3 4">
    <name type="scientific">Brassica carinata</name>
    <name type="common">Ethiopian mustard</name>
    <name type="synonym">Abyssinian cabbage</name>
    <dbReference type="NCBI Taxonomy" id="52824"/>
    <lineage>
        <taxon>Eukaryota</taxon>
        <taxon>Viridiplantae</taxon>
        <taxon>Streptophyta</taxon>
        <taxon>Embryophyta</taxon>
        <taxon>Tracheophyta</taxon>
        <taxon>Spermatophyta</taxon>
        <taxon>Magnoliopsida</taxon>
        <taxon>eudicotyledons</taxon>
        <taxon>Gunneridae</taxon>
        <taxon>Pentapetalae</taxon>
        <taxon>rosids</taxon>
        <taxon>malvids</taxon>
        <taxon>Brassicales</taxon>
        <taxon>Brassicaceae</taxon>
        <taxon>Brassiceae</taxon>
        <taxon>Brassica</taxon>
    </lineage>
</organism>
<proteinExistence type="predicted"/>
<keyword evidence="1" id="KW-0520">NAD</keyword>
<dbReference type="InterPro" id="IPR044974">
    <property type="entry name" value="Disease_R_plants"/>
</dbReference>
<gene>
    <name evidence="3" type="ORF">Bca52824_036722</name>
</gene>
<dbReference type="PRINTS" id="PR00364">
    <property type="entry name" value="DISEASERSIST"/>
</dbReference>
<dbReference type="OrthoDB" id="1088512at2759"/>